<dbReference type="EMBL" id="AXCW01000455">
    <property type="protein sequence ID" value="EYR61855.1"/>
    <property type="molecule type" value="Genomic_DNA"/>
</dbReference>
<feature type="transmembrane region" description="Helical" evidence="6">
    <location>
        <begin position="248"/>
        <end position="273"/>
    </location>
</feature>
<feature type="non-terminal residue" evidence="8">
    <location>
        <position position="1"/>
    </location>
</feature>
<evidence type="ECO:0000259" key="7">
    <source>
        <dbReference type="Pfam" id="PF05425"/>
    </source>
</evidence>
<keyword evidence="4 6" id="KW-1133">Transmembrane helix</keyword>
<feature type="transmembrane region" description="Helical" evidence="6">
    <location>
        <begin position="142"/>
        <end position="163"/>
    </location>
</feature>
<feature type="non-terminal residue" evidence="8">
    <location>
        <position position="351"/>
    </location>
</feature>
<dbReference type="RefSeq" id="WP_034229646.1">
    <property type="nucleotide sequence ID" value="NZ_AXCW01000455.1"/>
</dbReference>
<evidence type="ECO:0000313" key="9">
    <source>
        <dbReference type="Proteomes" id="UP000019753"/>
    </source>
</evidence>
<dbReference type="PANTHER" id="PTHR34820">
    <property type="entry name" value="INNER MEMBRANE PROTEIN YEBZ"/>
    <property type="match status" value="1"/>
</dbReference>
<evidence type="ECO:0000256" key="4">
    <source>
        <dbReference type="ARBA" id="ARBA00022989"/>
    </source>
</evidence>
<feature type="domain" description="Copper resistance protein D" evidence="7">
    <location>
        <begin position="66"/>
        <end position="162"/>
    </location>
</feature>
<evidence type="ECO:0000256" key="3">
    <source>
        <dbReference type="ARBA" id="ARBA00022692"/>
    </source>
</evidence>
<dbReference type="GO" id="GO:0006825">
    <property type="term" value="P:copper ion transport"/>
    <property type="evidence" value="ECO:0007669"/>
    <property type="project" value="InterPro"/>
</dbReference>
<dbReference type="GO" id="GO:0005886">
    <property type="term" value="C:plasma membrane"/>
    <property type="evidence" value="ECO:0007669"/>
    <property type="project" value="UniProtKB-SubCell"/>
</dbReference>
<evidence type="ECO:0000313" key="8">
    <source>
        <dbReference type="EMBL" id="EYR61855.1"/>
    </source>
</evidence>
<keyword evidence="2" id="KW-1003">Cell membrane</keyword>
<keyword evidence="5 6" id="KW-0472">Membrane</keyword>
<organism evidence="8 9">
    <name type="scientific">Actinotalea ferrariae CF5-4</name>
    <dbReference type="NCBI Taxonomy" id="948458"/>
    <lineage>
        <taxon>Bacteria</taxon>
        <taxon>Bacillati</taxon>
        <taxon>Actinomycetota</taxon>
        <taxon>Actinomycetes</taxon>
        <taxon>Micrococcales</taxon>
        <taxon>Cellulomonadaceae</taxon>
        <taxon>Actinotalea</taxon>
    </lineage>
</organism>
<dbReference type="Pfam" id="PF05425">
    <property type="entry name" value="CopD"/>
    <property type="match status" value="1"/>
</dbReference>
<dbReference type="AlphaFoldDB" id="A0A021VP97"/>
<feature type="transmembrane region" description="Helical" evidence="6">
    <location>
        <begin position="101"/>
        <end position="122"/>
    </location>
</feature>
<dbReference type="InterPro" id="IPR032694">
    <property type="entry name" value="CopC/D"/>
</dbReference>
<accession>A0A021VP97</accession>
<protein>
    <recommendedName>
        <fullName evidence="7">Copper resistance protein D domain-containing protein</fullName>
    </recommendedName>
</protein>
<feature type="transmembrane region" description="Helical" evidence="6">
    <location>
        <begin position="318"/>
        <end position="336"/>
    </location>
</feature>
<evidence type="ECO:0000256" key="5">
    <source>
        <dbReference type="ARBA" id="ARBA00023136"/>
    </source>
</evidence>
<feature type="transmembrane region" description="Helical" evidence="6">
    <location>
        <begin position="38"/>
        <end position="59"/>
    </location>
</feature>
<dbReference type="PANTHER" id="PTHR34820:SF4">
    <property type="entry name" value="INNER MEMBRANE PROTEIN YEBZ"/>
    <property type="match status" value="1"/>
</dbReference>
<feature type="transmembrane region" description="Helical" evidence="6">
    <location>
        <begin position="200"/>
        <end position="218"/>
    </location>
</feature>
<comment type="caution">
    <text evidence="8">The sequence shown here is derived from an EMBL/GenBank/DDBJ whole genome shotgun (WGS) entry which is preliminary data.</text>
</comment>
<feature type="transmembrane region" description="Helical" evidence="6">
    <location>
        <begin position="225"/>
        <end position="242"/>
    </location>
</feature>
<feature type="transmembrane region" description="Helical" evidence="6">
    <location>
        <begin position="285"/>
        <end position="306"/>
    </location>
</feature>
<reference evidence="8 9" key="1">
    <citation type="submission" date="2014-01" db="EMBL/GenBank/DDBJ databases">
        <title>Actinotalea ferrariae CF5-4.</title>
        <authorList>
            <person name="Chen F."/>
            <person name="Li Y."/>
            <person name="Wang G."/>
        </authorList>
    </citation>
    <scope>NUCLEOTIDE SEQUENCE [LARGE SCALE GENOMIC DNA]</scope>
    <source>
        <strain evidence="8 9">CF5-4</strain>
    </source>
</reference>
<evidence type="ECO:0000256" key="6">
    <source>
        <dbReference type="SAM" id="Phobius"/>
    </source>
</evidence>
<evidence type="ECO:0000256" key="2">
    <source>
        <dbReference type="ARBA" id="ARBA00022475"/>
    </source>
</evidence>
<proteinExistence type="predicted"/>
<keyword evidence="3 6" id="KW-0812">Transmembrane</keyword>
<dbReference type="InterPro" id="IPR008457">
    <property type="entry name" value="Cu-R_CopD_dom"/>
</dbReference>
<comment type="subcellular location">
    <subcellularLocation>
        <location evidence="1">Cell membrane</location>
        <topology evidence="1">Multi-pass membrane protein</topology>
    </subcellularLocation>
</comment>
<feature type="transmembrane region" description="Helical" evidence="6">
    <location>
        <begin position="71"/>
        <end position="95"/>
    </location>
</feature>
<gene>
    <name evidence="8" type="ORF">N866_15075</name>
</gene>
<dbReference type="Proteomes" id="UP000019753">
    <property type="component" value="Unassembled WGS sequence"/>
</dbReference>
<evidence type="ECO:0000256" key="1">
    <source>
        <dbReference type="ARBA" id="ARBA00004651"/>
    </source>
</evidence>
<name>A0A021VP97_9CELL</name>
<keyword evidence="9" id="KW-1185">Reference proteome</keyword>
<sequence length="351" mass="35065">GERWDRAALALAVVALAPPLYTGHAVGTAAHELATGSLLVHVVAATLWVGGLAALVLRVRPEALAAAAHRFSGLALGCYAVLVATGVATALAHLGTTPSSWWSGYGATVGVKTLAVVVLGLLGHRHRTWTLPRLAAGRRGPLLRLATVELLVMGAAMGVATGLSRTPGARPAASGTHVPEPGGASTTALEVALAWQPEPVLTTVVLVGLAVLGHRWGLLRPRGPGLHLVMTALVAVIALGLPDDVAGAPLLGVAVGRHLVLALMLPALLVAALRRGGRAPATASGVSPTTAFAALVASTVLVLRMPTTWSAGPAPGHLLLPAASLLCGAVVVAALVRGTPPATPQADGGPA</sequence>